<dbReference type="RefSeq" id="WP_125593698.1">
    <property type="nucleotide sequence ID" value="NZ_JBHSSN010000013.1"/>
</dbReference>
<organism evidence="3 4">
    <name type="scientific">Companilactobacillus baiquanensis</name>
    <dbReference type="NCBI Taxonomy" id="2486005"/>
    <lineage>
        <taxon>Bacteria</taxon>
        <taxon>Bacillati</taxon>
        <taxon>Bacillota</taxon>
        <taxon>Bacilli</taxon>
        <taxon>Lactobacillales</taxon>
        <taxon>Lactobacillaceae</taxon>
        <taxon>Companilactobacillus</taxon>
    </lineage>
</organism>
<accession>A0ABW1UW76</accession>
<feature type="chain" id="PRO_5045181766" description="DUF4352 domain-containing protein" evidence="2">
    <location>
        <begin position="25"/>
        <end position="298"/>
    </location>
</feature>
<evidence type="ECO:0000313" key="4">
    <source>
        <dbReference type="Proteomes" id="UP001596186"/>
    </source>
</evidence>
<dbReference type="PROSITE" id="PS51257">
    <property type="entry name" value="PROKAR_LIPOPROTEIN"/>
    <property type="match status" value="1"/>
</dbReference>
<protein>
    <recommendedName>
        <fullName evidence="5">DUF4352 domain-containing protein</fullName>
    </recommendedName>
</protein>
<keyword evidence="2" id="KW-0732">Signal</keyword>
<reference evidence="4" key="1">
    <citation type="journal article" date="2019" name="Int. J. Syst. Evol. Microbiol.">
        <title>The Global Catalogue of Microorganisms (GCM) 10K type strain sequencing project: providing services to taxonomists for standard genome sequencing and annotation.</title>
        <authorList>
            <consortium name="The Broad Institute Genomics Platform"/>
            <consortium name="The Broad Institute Genome Sequencing Center for Infectious Disease"/>
            <person name="Wu L."/>
            <person name="Ma J."/>
        </authorList>
    </citation>
    <scope>NUCLEOTIDE SEQUENCE [LARGE SCALE GENOMIC DNA]</scope>
    <source>
        <strain evidence="4">CCM 8895</strain>
    </source>
</reference>
<feature type="signal peptide" evidence="2">
    <location>
        <begin position="1"/>
        <end position="24"/>
    </location>
</feature>
<evidence type="ECO:0000313" key="3">
    <source>
        <dbReference type="EMBL" id="MFC6323150.1"/>
    </source>
</evidence>
<dbReference type="Proteomes" id="UP001596186">
    <property type="component" value="Unassembled WGS sequence"/>
</dbReference>
<evidence type="ECO:0000256" key="2">
    <source>
        <dbReference type="SAM" id="SignalP"/>
    </source>
</evidence>
<feature type="compositionally biased region" description="Low complexity" evidence="1">
    <location>
        <begin position="174"/>
        <end position="223"/>
    </location>
</feature>
<gene>
    <name evidence="3" type="ORF">ACFP1F_05325</name>
</gene>
<name>A0ABW1UW76_9LACO</name>
<feature type="region of interest" description="Disordered" evidence="1">
    <location>
        <begin position="169"/>
        <end position="224"/>
    </location>
</feature>
<keyword evidence="4" id="KW-1185">Reference proteome</keyword>
<dbReference type="EMBL" id="JBHSSN010000013">
    <property type="protein sequence ID" value="MFC6323150.1"/>
    <property type="molecule type" value="Genomic_DNA"/>
</dbReference>
<evidence type="ECO:0008006" key="5">
    <source>
        <dbReference type="Google" id="ProtNLM"/>
    </source>
</evidence>
<comment type="caution">
    <text evidence="3">The sequence shown here is derived from an EMBL/GenBank/DDBJ whole genome shotgun (WGS) entry which is preliminary data.</text>
</comment>
<evidence type="ECO:0000256" key="1">
    <source>
        <dbReference type="SAM" id="MobiDB-lite"/>
    </source>
</evidence>
<proteinExistence type="predicted"/>
<sequence length="298" mass="33274">MNKKRNFLAIIILLLLLISGCTKTSKNNNDSSKSTKVTETKLFNKMSKGNRSDVKFTFKKNEGTTVNANSIDLTIDNKSNTKVKFNLEDFILSGTSDTHSDRTGMKTIAPNKKVTFKKLFQDVDDEVFDNPGLFVYKTDSFKLAYLDGKISKSSNLKDSKLKKEYLQFKKDKNSSSNNSENLTVDDNNSNSNSNDNTTDSSNDTTTQSDDSATDSSSDSSITSGQEAMTLVEKQNGPATGNEKYYSNDEVWNTKYGKSYWVVLSEPNPESPDIQMPRGSWMVFFDGTIMPGRPIDNQD</sequence>